<evidence type="ECO:0008006" key="7">
    <source>
        <dbReference type="Google" id="ProtNLM"/>
    </source>
</evidence>
<reference evidence="5 6" key="1">
    <citation type="submission" date="2016-10" db="EMBL/GenBank/DDBJ databases">
        <title>The genome sequence of Colletotrichum fioriniae PJ7.</title>
        <authorList>
            <person name="Baroncelli R."/>
        </authorList>
    </citation>
    <scope>NUCLEOTIDE SEQUENCE [LARGE SCALE GENOMIC DNA]</scope>
    <source>
        <strain evidence="5">Col 31</strain>
    </source>
</reference>
<evidence type="ECO:0000256" key="3">
    <source>
        <dbReference type="PROSITE-ProRule" id="PRU00023"/>
    </source>
</evidence>
<evidence type="ECO:0000256" key="1">
    <source>
        <dbReference type="ARBA" id="ARBA00022737"/>
    </source>
</evidence>
<dbReference type="AlphaFoldDB" id="A0AAI9Y0K0"/>
<name>A0AAI9Y0K0_9PEZI</name>
<dbReference type="SMART" id="SM00248">
    <property type="entry name" value="ANK"/>
    <property type="match status" value="7"/>
</dbReference>
<dbReference type="PANTHER" id="PTHR24198">
    <property type="entry name" value="ANKYRIN REPEAT AND PROTEIN KINASE DOMAIN-CONTAINING PROTEIN"/>
    <property type="match status" value="1"/>
</dbReference>
<proteinExistence type="predicted"/>
<dbReference type="PROSITE" id="PS50297">
    <property type="entry name" value="ANK_REP_REGION"/>
    <property type="match status" value="3"/>
</dbReference>
<feature type="repeat" description="ANK" evidence="3">
    <location>
        <begin position="781"/>
        <end position="813"/>
    </location>
</feature>
<dbReference type="PANTHER" id="PTHR24198:SF165">
    <property type="entry name" value="ANKYRIN REPEAT-CONTAINING PROTEIN-RELATED"/>
    <property type="match status" value="1"/>
</dbReference>
<feature type="repeat" description="ANK" evidence="3">
    <location>
        <begin position="358"/>
        <end position="387"/>
    </location>
</feature>
<evidence type="ECO:0000313" key="6">
    <source>
        <dbReference type="Proteomes" id="UP001239795"/>
    </source>
</evidence>
<dbReference type="Pfam" id="PF12796">
    <property type="entry name" value="Ank_2"/>
    <property type="match status" value="2"/>
</dbReference>
<dbReference type="SUPFAM" id="SSF48403">
    <property type="entry name" value="Ankyrin repeat"/>
    <property type="match status" value="1"/>
</dbReference>
<dbReference type="Gene3D" id="1.25.40.20">
    <property type="entry name" value="Ankyrin repeat-containing domain"/>
    <property type="match status" value="2"/>
</dbReference>
<organism evidence="5 6">
    <name type="scientific">Colletotrichum melonis</name>
    <dbReference type="NCBI Taxonomy" id="1209925"/>
    <lineage>
        <taxon>Eukaryota</taxon>
        <taxon>Fungi</taxon>
        <taxon>Dikarya</taxon>
        <taxon>Ascomycota</taxon>
        <taxon>Pezizomycotina</taxon>
        <taxon>Sordariomycetes</taxon>
        <taxon>Hypocreomycetidae</taxon>
        <taxon>Glomerellales</taxon>
        <taxon>Glomerellaceae</taxon>
        <taxon>Colletotrichum</taxon>
        <taxon>Colletotrichum acutatum species complex</taxon>
    </lineage>
</organism>
<gene>
    <name evidence="5" type="ORF">CMEL01_01762</name>
</gene>
<evidence type="ECO:0000256" key="4">
    <source>
        <dbReference type="SAM" id="MobiDB-lite"/>
    </source>
</evidence>
<keyword evidence="6" id="KW-1185">Reference proteome</keyword>
<dbReference type="EMBL" id="MLGG01000001">
    <property type="protein sequence ID" value="KAK1469995.1"/>
    <property type="molecule type" value="Genomic_DNA"/>
</dbReference>
<dbReference type="Proteomes" id="UP001239795">
    <property type="component" value="Unassembled WGS sequence"/>
</dbReference>
<dbReference type="PROSITE" id="PS50088">
    <property type="entry name" value="ANK_REPEAT"/>
    <property type="match status" value="3"/>
</dbReference>
<protein>
    <recommendedName>
        <fullName evidence="7">Ankyrin</fullName>
    </recommendedName>
</protein>
<feature type="region of interest" description="Disordered" evidence="4">
    <location>
        <begin position="927"/>
        <end position="949"/>
    </location>
</feature>
<dbReference type="InterPro" id="IPR036770">
    <property type="entry name" value="Ankyrin_rpt-contain_sf"/>
</dbReference>
<keyword evidence="1" id="KW-0677">Repeat</keyword>
<feature type="repeat" description="ANK" evidence="3">
    <location>
        <begin position="714"/>
        <end position="743"/>
    </location>
</feature>
<keyword evidence="2 3" id="KW-0040">ANK repeat</keyword>
<accession>A0AAI9Y0K0</accession>
<evidence type="ECO:0000313" key="5">
    <source>
        <dbReference type="EMBL" id="KAK1469995.1"/>
    </source>
</evidence>
<dbReference type="InterPro" id="IPR002110">
    <property type="entry name" value="Ankyrin_rpt"/>
</dbReference>
<sequence length="1002" mass="111094">MPIQSSISPSATILVGRELGRITLRRTQPLDYTPTLQQTFRALYLLMPERTTDNHARRATSLIQRSSSGYADSDALEIMVFLLSNGFCNHIDEGPYDRDMINEAILTVFRDITAWKLLVSRELKTLPVSLQALLCQIFEKAVLASDLATIESLALAGIDVNLPLNDLPIPTSVRFHHHPPRAIHWAVFTLNITMVELLTKLGAHSHSVDLEMLRIVCIAALGSAQVVHEPSVGIMTRWVLSVYRYQEDDEIMSRVFLNELGMRTHSSATEPILEFFESKFKSATSLAQLLITSVKTSSKSVFKWVSKHRDCLNYMNFVGESVLGVAASRNHYSLCKRLLGLGAIPNPVVKFGSLVFTTPLQCAAASADPRLIKLLLNHGADVNFCQPLAGDYAEGPRRYRKREVITSAFFREIISVGQLGRTSLQAALSCGSEENALFLLSCGAKLFGEELAMSIRTRLASSTEQILALGAPLTAPSLLNELSPLEAAILVQDSRMALQIIGLMDAAEFSTRTVFAAVYMAEYTFDWVLFHKLLELSKHAQVPTSEHHWLGLAMCLAMRIGIDDVADKILMTGLCPPQMTYRGLGPEMFVPSKRPPKVSLQRYEELYLEAIDEETRQDQKHQPATFHALLSSPNCVARLVQNGHQFNVDCSRVADNPHALAILPLLQRTKATLDRVLLTRAILGKSTAVMDWYLSSGIGVNTVHWRESEKFLGTPLRAAATVGDITLVETLVSMGTDVNEYHHEDRCDPPLAVAAMRGFFGMVKRLLELHADPDIPGGAYFARTALEAASENGRLDIVQLLLDSGVSTEEAGRLQYIRAVVLARKRGRLAVERLLRSFRRWGQADHELFDETYNLPDHYFEGLVGDEGDSSDNEDFQDNLEPIQQLPGYDVEVEMIIKAASGTSREEAKSDDLTLPSEVALLVKDIENNENSEDSKAGDPDTSSRGNTQYLQGITGTRCSEVNGALCRADICSLHDDQCWEGISDDWLEKYVCFPSETPSLD</sequence>
<evidence type="ECO:0000256" key="2">
    <source>
        <dbReference type="ARBA" id="ARBA00023043"/>
    </source>
</evidence>
<comment type="caution">
    <text evidence="5">The sequence shown here is derived from an EMBL/GenBank/DDBJ whole genome shotgun (WGS) entry which is preliminary data.</text>
</comment>